<comment type="caution">
    <text evidence="2">The sequence shown here is derived from an EMBL/GenBank/DDBJ whole genome shotgun (WGS) entry which is preliminary data.</text>
</comment>
<accession>A0A8J6BA39</accession>
<name>A0A8J6BA39_ELECQ</name>
<proteinExistence type="predicted"/>
<protein>
    <submittedName>
        <fullName evidence="2">Uncharacterized protein</fullName>
    </submittedName>
</protein>
<organism evidence="2 3">
    <name type="scientific">Eleutherodactylus coqui</name>
    <name type="common">Puerto Rican coqui</name>
    <dbReference type="NCBI Taxonomy" id="57060"/>
    <lineage>
        <taxon>Eukaryota</taxon>
        <taxon>Metazoa</taxon>
        <taxon>Chordata</taxon>
        <taxon>Craniata</taxon>
        <taxon>Vertebrata</taxon>
        <taxon>Euteleostomi</taxon>
        <taxon>Amphibia</taxon>
        <taxon>Batrachia</taxon>
        <taxon>Anura</taxon>
        <taxon>Neobatrachia</taxon>
        <taxon>Hyloidea</taxon>
        <taxon>Eleutherodactylidae</taxon>
        <taxon>Eleutherodactylinae</taxon>
        <taxon>Eleutherodactylus</taxon>
        <taxon>Eleutherodactylus</taxon>
    </lineage>
</organism>
<gene>
    <name evidence="2" type="ORF">GDO78_018132</name>
</gene>
<evidence type="ECO:0000313" key="2">
    <source>
        <dbReference type="EMBL" id="KAG9461104.1"/>
    </source>
</evidence>
<reference evidence="2" key="1">
    <citation type="thesis" date="2020" institute="ProQuest LLC" country="789 East Eisenhower Parkway, Ann Arbor, MI, USA">
        <title>Comparative Genomics and Chromosome Evolution.</title>
        <authorList>
            <person name="Mudd A.B."/>
        </authorList>
    </citation>
    <scope>NUCLEOTIDE SEQUENCE</scope>
    <source>
        <strain evidence="2">HN-11 Male</strain>
        <tissue evidence="2">Kidney and liver</tissue>
    </source>
</reference>
<dbReference type="Proteomes" id="UP000770717">
    <property type="component" value="Unassembled WGS sequence"/>
</dbReference>
<dbReference type="EMBL" id="WNTK01029140">
    <property type="protein sequence ID" value="KAG9461104.1"/>
    <property type="molecule type" value="Genomic_DNA"/>
</dbReference>
<evidence type="ECO:0000313" key="3">
    <source>
        <dbReference type="Proteomes" id="UP000770717"/>
    </source>
</evidence>
<dbReference type="AlphaFoldDB" id="A0A8J6BA39"/>
<evidence type="ECO:0000256" key="1">
    <source>
        <dbReference type="SAM" id="MobiDB-lite"/>
    </source>
</evidence>
<keyword evidence="3" id="KW-1185">Reference proteome</keyword>
<sequence>MGSCVNKPPNGCSAQVPRNGGGERLTLRFQLAAQTRFHDTQSQKRTIPPIQSLVGTLDNTAEGGHADNTASSKAERMGALQVTAPGNTVAHPQS</sequence>
<feature type="region of interest" description="Disordered" evidence="1">
    <location>
        <begin position="1"/>
        <end position="22"/>
    </location>
</feature>